<dbReference type="GO" id="GO:0003677">
    <property type="term" value="F:DNA binding"/>
    <property type="evidence" value="ECO:0007669"/>
    <property type="project" value="UniProtKB-KW"/>
</dbReference>
<evidence type="ECO:0000256" key="1">
    <source>
        <dbReference type="ARBA" id="ARBA00023015"/>
    </source>
</evidence>
<evidence type="ECO:0000256" key="3">
    <source>
        <dbReference type="ARBA" id="ARBA00023159"/>
    </source>
</evidence>
<dbReference type="PRINTS" id="PR00034">
    <property type="entry name" value="HTHCRP"/>
</dbReference>
<dbReference type="PANTHER" id="PTHR24567:SF74">
    <property type="entry name" value="HTH-TYPE TRANSCRIPTIONAL REGULATOR ARCR"/>
    <property type="match status" value="1"/>
</dbReference>
<dbReference type="SUPFAM" id="SSF46785">
    <property type="entry name" value="Winged helix' DNA-binding domain"/>
    <property type="match status" value="1"/>
</dbReference>
<dbReference type="InterPro" id="IPR050397">
    <property type="entry name" value="Env_Response_Regulators"/>
</dbReference>
<dbReference type="PANTHER" id="PTHR24567">
    <property type="entry name" value="CRP FAMILY TRANSCRIPTIONAL REGULATORY PROTEIN"/>
    <property type="match status" value="1"/>
</dbReference>
<dbReference type="InterPro" id="IPR036390">
    <property type="entry name" value="WH_DNA-bd_sf"/>
</dbReference>
<dbReference type="SMART" id="SM00100">
    <property type="entry name" value="cNMP"/>
    <property type="match status" value="1"/>
</dbReference>
<feature type="domain" description="Cyclic nucleotide-binding" evidence="5">
    <location>
        <begin position="24"/>
        <end position="144"/>
    </location>
</feature>
<gene>
    <name evidence="7" type="ORF">D9548_15035</name>
</gene>
<comment type="caution">
    <text evidence="7">The sequence shown here is derived from an EMBL/GenBank/DDBJ whole genome shotgun (WGS) entry which is preliminary data.</text>
</comment>
<evidence type="ECO:0000256" key="4">
    <source>
        <dbReference type="ARBA" id="ARBA00023163"/>
    </source>
</evidence>
<dbReference type="InterPro" id="IPR014710">
    <property type="entry name" value="RmlC-like_jellyroll"/>
</dbReference>
<name>A0A3L7CS06_GEOSE</name>
<dbReference type="GO" id="GO:0005829">
    <property type="term" value="C:cytosol"/>
    <property type="evidence" value="ECO:0007669"/>
    <property type="project" value="TreeGrafter"/>
</dbReference>
<evidence type="ECO:0000259" key="5">
    <source>
        <dbReference type="PROSITE" id="PS50042"/>
    </source>
</evidence>
<dbReference type="EMBL" id="RCTJ01000102">
    <property type="protein sequence ID" value="RLQ12888.1"/>
    <property type="molecule type" value="Genomic_DNA"/>
</dbReference>
<feature type="domain" description="HTH crp-type" evidence="6">
    <location>
        <begin position="158"/>
        <end position="225"/>
    </location>
</feature>
<keyword evidence="2" id="KW-0238">DNA-binding</keyword>
<dbReference type="SUPFAM" id="SSF51206">
    <property type="entry name" value="cAMP-binding domain-like"/>
    <property type="match status" value="1"/>
</dbReference>
<dbReference type="InterPro" id="IPR000595">
    <property type="entry name" value="cNMP-bd_dom"/>
</dbReference>
<dbReference type="InterPro" id="IPR036388">
    <property type="entry name" value="WH-like_DNA-bd_sf"/>
</dbReference>
<dbReference type="Proteomes" id="UP000266922">
    <property type="component" value="Unassembled WGS sequence"/>
</dbReference>
<sequence>MEGYSMDCHCHSKDQSNCIELVPIFSSLTKEEMLEVAAITRSKTFQKNEMIYSAGDKGGKLYVIRSGRVRISRLNANGKEQVIRVIGPGEFMGELSLFSPLSLTENAVALEPTTMCIIEGEKLKKLMKKYTSIAFKVLEELSQRLERAESLIETINLNTVEQRLARVLLDMSAGNKVVHLNMTKGDFASLLGMSQETLSRKLTAFQEEGLIEVKGHRKIIVLDREGLERITLN</sequence>
<dbReference type="PROSITE" id="PS51063">
    <property type="entry name" value="HTH_CRP_2"/>
    <property type="match status" value="1"/>
</dbReference>
<evidence type="ECO:0000313" key="7">
    <source>
        <dbReference type="EMBL" id="RLQ12888.1"/>
    </source>
</evidence>
<evidence type="ECO:0000259" key="6">
    <source>
        <dbReference type="PROSITE" id="PS51063"/>
    </source>
</evidence>
<keyword evidence="1" id="KW-0805">Transcription regulation</keyword>
<reference evidence="7 8" key="1">
    <citation type="submission" date="2018-10" db="EMBL/GenBank/DDBJ databases">
        <title>Geobacillus stearothermophilus in processing lines of powdered infant formula.</title>
        <authorList>
            <person name="Rhee M.S."/>
            <person name="Choi I.-G."/>
            <person name="Cho T.J."/>
            <person name="Park B."/>
        </authorList>
    </citation>
    <scope>NUCLEOTIDE SEQUENCE [LARGE SCALE GENOMIC DNA]</scope>
    <source>
        <strain evidence="7 8">FHS-PPGT130</strain>
    </source>
</reference>
<dbReference type="AlphaFoldDB" id="A0A3L7CS06"/>
<dbReference type="InterPro" id="IPR018490">
    <property type="entry name" value="cNMP-bd_dom_sf"/>
</dbReference>
<dbReference type="Pfam" id="PF00027">
    <property type="entry name" value="cNMP_binding"/>
    <property type="match status" value="1"/>
</dbReference>
<dbReference type="SMART" id="SM00419">
    <property type="entry name" value="HTH_CRP"/>
    <property type="match status" value="1"/>
</dbReference>
<dbReference type="Pfam" id="PF13545">
    <property type="entry name" value="HTH_Crp_2"/>
    <property type="match status" value="1"/>
</dbReference>
<organism evidence="7 8">
    <name type="scientific">Geobacillus stearothermophilus</name>
    <name type="common">Bacillus stearothermophilus</name>
    <dbReference type="NCBI Taxonomy" id="1422"/>
    <lineage>
        <taxon>Bacteria</taxon>
        <taxon>Bacillati</taxon>
        <taxon>Bacillota</taxon>
        <taxon>Bacilli</taxon>
        <taxon>Bacillales</taxon>
        <taxon>Anoxybacillaceae</taxon>
        <taxon>Geobacillus</taxon>
    </lineage>
</organism>
<dbReference type="Gene3D" id="1.10.10.10">
    <property type="entry name" value="Winged helix-like DNA-binding domain superfamily/Winged helix DNA-binding domain"/>
    <property type="match status" value="1"/>
</dbReference>
<protein>
    <submittedName>
        <fullName evidence="7">Crp/Fnr family transcriptional regulator</fullName>
    </submittedName>
</protein>
<proteinExistence type="predicted"/>
<evidence type="ECO:0000313" key="8">
    <source>
        <dbReference type="Proteomes" id="UP000266922"/>
    </source>
</evidence>
<dbReference type="Gene3D" id="2.60.120.10">
    <property type="entry name" value="Jelly Rolls"/>
    <property type="match status" value="1"/>
</dbReference>
<accession>A0A3L7CS06</accession>
<keyword evidence="3" id="KW-0010">Activator</keyword>
<dbReference type="GO" id="GO:0003700">
    <property type="term" value="F:DNA-binding transcription factor activity"/>
    <property type="evidence" value="ECO:0007669"/>
    <property type="project" value="TreeGrafter"/>
</dbReference>
<dbReference type="InterPro" id="IPR012318">
    <property type="entry name" value="HTH_CRP"/>
</dbReference>
<dbReference type="CDD" id="cd00038">
    <property type="entry name" value="CAP_ED"/>
    <property type="match status" value="1"/>
</dbReference>
<dbReference type="PROSITE" id="PS50042">
    <property type="entry name" value="CNMP_BINDING_3"/>
    <property type="match status" value="1"/>
</dbReference>
<evidence type="ECO:0000256" key="2">
    <source>
        <dbReference type="ARBA" id="ARBA00023125"/>
    </source>
</evidence>
<keyword evidence="4" id="KW-0804">Transcription</keyword>